<evidence type="ECO:0000313" key="3">
    <source>
        <dbReference type="Proteomes" id="UP000322699"/>
    </source>
</evidence>
<keyword evidence="3" id="KW-1185">Reference proteome</keyword>
<dbReference type="EMBL" id="VRLW01000001">
    <property type="protein sequence ID" value="KAA1262481.1"/>
    <property type="molecule type" value="Genomic_DNA"/>
</dbReference>
<evidence type="ECO:0000256" key="1">
    <source>
        <dbReference type="SAM" id="MobiDB-lite"/>
    </source>
</evidence>
<dbReference type="OrthoDB" id="229902at2"/>
<proteinExistence type="predicted"/>
<dbReference type="AlphaFoldDB" id="A0A5B1CQH1"/>
<gene>
    <name evidence="2" type="ORF">LF1_50460</name>
</gene>
<feature type="region of interest" description="Disordered" evidence="1">
    <location>
        <begin position="262"/>
        <end position="294"/>
    </location>
</feature>
<reference evidence="2 3" key="1">
    <citation type="submission" date="2019-08" db="EMBL/GenBank/DDBJ databases">
        <title>Deep-cultivation of Planctomycetes and their phenomic and genomic characterization uncovers novel biology.</title>
        <authorList>
            <person name="Wiegand S."/>
            <person name="Jogler M."/>
            <person name="Boedeker C."/>
            <person name="Pinto D."/>
            <person name="Vollmers J."/>
            <person name="Rivas-Marin E."/>
            <person name="Kohn T."/>
            <person name="Peeters S.H."/>
            <person name="Heuer A."/>
            <person name="Rast P."/>
            <person name="Oberbeckmann S."/>
            <person name="Bunk B."/>
            <person name="Jeske O."/>
            <person name="Meyerdierks A."/>
            <person name="Storesund J.E."/>
            <person name="Kallscheuer N."/>
            <person name="Luecker S."/>
            <person name="Lage O.M."/>
            <person name="Pohl T."/>
            <person name="Merkel B.J."/>
            <person name="Hornburger P."/>
            <person name="Mueller R.-W."/>
            <person name="Bruemmer F."/>
            <person name="Labrenz M."/>
            <person name="Spormann A.M."/>
            <person name="Op Den Camp H."/>
            <person name="Overmann J."/>
            <person name="Amann R."/>
            <person name="Jetten M.S.M."/>
            <person name="Mascher T."/>
            <person name="Medema M.H."/>
            <person name="Devos D.P."/>
            <person name="Kaster A.-K."/>
            <person name="Ovreas L."/>
            <person name="Rohde M."/>
            <person name="Galperin M.Y."/>
            <person name="Jogler C."/>
        </authorList>
    </citation>
    <scope>NUCLEOTIDE SEQUENCE [LARGE SCALE GENOMIC DNA]</scope>
    <source>
        <strain evidence="2 3">LF1</strain>
    </source>
</reference>
<dbReference type="RefSeq" id="WP_068267204.1">
    <property type="nucleotide sequence ID" value="NZ_LWSK01000168.1"/>
</dbReference>
<sequence length="318" mass="36018">MNHNRLARLSISLALAVVIGCEKPETVVDLADDPITETVHPAAYRTTDAQQFLKTVFAGYRAAMSYHDRGRVRLTTTENGKRIERVAPMSMWMQSTDVDLVAYDVRITIENSIMEAWVSDPASDDMDSQVLHIPLPLRRGRPSLDAALTDPILAGRLGSGMAGPPPQLEWLFAKDPMARLFRGDHQFRFLADQRIDDRLCRCVQVLVPEDRTRSEYRFYIDAQDNLVRQVDLPPITLPDGQGKTKQATIRIELSAASFRPPSRRRVRNGFPKSPQKVKRFVPVPLPPPSRSNEVPAELLDQWKAQVRDYQAELQQARL</sequence>
<name>A0A5B1CQH1_9BACT</name>
<dbReference type="Proteomes" id="UP000322699">
    <property type="component" value="Unassembled WGS sequence"/>
</dbReference>
<accession>A0A5B1CQH1</accession>
<evidence type="ECO:0000313" key="2">
    <source>
        <dbReference type="EMBL" id="KAA1262481.1"/>
    </source>
</evidence>
<protein>
    <submittedName>
        <fullName evidence="2">Uncharacterized protein</fullName>
    </submittedName>
</protein>
<organism evidence="2 3">
    <name type="scientific">Rubripirellula obstinata</name>
    <dbReference type="NCBI Taxonomy" id="406547"/>
    <lineage>
        <taxon>Bacteria</taxon>
        <taxon>Pseudomonadati</taxon>
        <taxon>Planctomycetota</taxon>
        <taxon>Planctomycetia</taxon>
        <taxon>Pirellulales</taxon>
        <taxon>Pirellulaceae</taxon>
        <taxon>Rubripirellula</taxon>
    </lineage>
</organism>
<comment type="caution">
    <text evidence="2">The sequence shown here is derived from an EMBL/GenBank/DDBJ whole genome shotgun (WGS) entry which is preliminary data.</text>
</comment>
<dbReference type="PROSITE" id="PS51257">
    <property type="entry name" value="PROKAR_LIPOPROTEIN"/>
    <property type="match status" value="1"/>
</dbReference>